<comment type="caution">
    <text evidence="2">The sequence shown here is derived from an EMBL/GenBank/DDBJ whole genome shotgun (WGS) entry which is preliminary data.</text>
</comment>
<dbReference type="InterPro" id="IPR043502">
    <property type="entry name" value="DNA/RNA_pol_sf"/>
</dbReference>
<dbReference type="GO" id="GO:0003824">
    <property type="term" value="F:catalytic activity"/>
    <property type="evidence" value="ECO:0007669"/>
    <property type="project" value="InterPro"/>
</dbReference>
<dbReference type="SUPFAM" id="SSF56219">
    <property type="entry name" value="DNase I-like"/>
    <property type="match status" value="1"/>
</dbReference>
<dbReference type="GO" id="GO:0071897">
    <property type="term" value="P:DNA biosynthetic process"/>
    <property type="evidence" value="ECO:0007669"/>
    <property type="project" value="UniProtKB-ARBA"/>
</dbReference>
<keyword evidence="3" id="KW-1185">Reference proteome</keyword>
<dbReference type="EMBL" id="CAXIEN010000064">
    <property type="protein sequence ID" value="CAL1272858.1"/>
    <property type="molecule type" value="Genomic_DNA"/>
</dbReference>
<protein>
    <recommendedName>
        <fullName evidence="1">Reverse transcriptase domain-containing protein</fullName>
    </recommendedName>
</protein>
<dbReference type="InterPro" id="IPR005135">
    <property type="entry name" value="Endo/exonuclease/phosphatase"/>
</dbReference>
<gene>
    <name evidence="2" type="ORF">LARSCL_LOCUS6618</name>
</gene>
<dbReference type="InterPro" id="IPR036691">
    <property type="entry name" value="Endo/exonu/phosph_ase_sf"/>
</dbReference>
<organism evidence="2 3">
    <name type="scientific">Larinioides sclopetarius</name>
    <dbReference type="NCBI Taxonomy" id="280406"/>
    <lineage>
        <taxon>Eukaryota</taxon>
        <taxon>Metazoa</taxon>
        <taxon>Ecdysozoa</taxon>
        <taxon>Arthropoda</taxon>
        <taxon>Chelicerata</taxon>
        <taxon>Arachnida</taxon>
        <taxon>Araneae</taxon>
        <taxon>Araneomorphae</taxon>
        <taxon>Entelegynae</taxon>
        <taxon>Araneoidea</taxon>
        <taxon>Araneidae</taxon>
        <taxon>Larinioides</taxon>
    </lineage>
</organism>
<proteinExistence type="predicted"/>
<sequence>MSKGLSGIQINVNHSLAAHSHAFQVARDMNLDFLAVQEPYVLKGNPLQANFSCKTFMSGNKRAILYILNNNLHIYFKSKTTYTSTVEIHFDNFILNLTNAYFPPSEEIESILEELKDFEFKNSFNLLVGDFNCQSKNWGYSSDTRRGRIFAEFLAINNLSICNYKSYGPTFISRNVGFPDLTLINSSIKKYVKNWGVLDTISLSDHKYIYMKLELESVQEQSSFYLKTRYGFKKFLFNFRKHFDQLSNDCARIQNTIELNIFFNKFTEIVSMCAFKSFKKKPKRSPGKFHFWTKELSMLRNRVGKLYKKFIRLKKDTNITEEIVRSADLAFKKERACFKRLLLETKRKAWGEYCKKYNEKFGFLFKLTFDKIKPKCEPSIKLENNPNSSITEKMQFMMNHFFPGNPADFNNIYNPITEEVTPLIIKELEIVFKNLKKGKAPGLDQIDFQIWTYIFNFNKEFLLNVFNTCFRFNYFPLSLRNARVFFLLKDGKDPDLCSSYRPVCLLPTIGKILERLFLNRFQCWLRENNIIHHNQYGFCEGKSCEIAINDLINTIELHRTQEHTALISLDIKAAFDNMD</sequence>
<name>A0AAV1ZMG3_9ARAC</name>
<evidence type="ECO:0000313" key="3">
    <source>
        <dbReference type="Proteomes" id="UP001497382"/>
    </source>
</evidence>
<dbReference type="Pfam" id="PF00078">
    <property type="entry name" value="RVT_1"/>
    <property type="match status" value="1"/>
</dbReference>
<dbReference type="AlphaFoldDB" id="A0AAV1ZMG3"/>
<dbReference type="SUPFAM" id="SSF56672">
    <property type="entry name" value="DNA/RNA polymerases"/>
    <property type="match status" value="1"/>
</dbReference>
<evidence type="ECO:0000259" key="1">
    <source>
        <dbReference type="PROSITE" id="PS50878"/>
    </source>
</evidence>
<feature type="domain" description="Reverse transcriptase" evidence="1">
    <location>
        <begin position="468"/>
        <end position="579"/>
    </location>
</feature>
<dbReference type="PROSITE" id="PS50878">
    <property type="entry name" value="RT_POL"/>
    <property type="match status" value="1"/>
</dbReference>
<evidence type="ECO:0000313" key="2">
    <source>
        <dbReference type="EMBL" id="CAL1272858.1"/>
    </source>
</evidence>
<dbReference type="Pfam" id="PF14529">
    <property type="entry name" value="Exo_endo_phos_2"/>
    <property type="match status" value="1"/>
</dbReference>
<accession>A0AAV1ZMG3</accession>
<dbReference type="PANTHER" id="PTHR19446">
    <property type="entry name" value="REVERSE TRANSCRIPTASES"/>
    <property type="match status" value="1"/>
</dbReference>
<dbReference type="InterPro" id="IPR000477">
    <property type="entry name" value="RT_dom"/>
</dbReference>
<reference evidence="2 3" key="1">
    <citation type="submission" date="2024-04" db="EMBL/GenBank/DDBJ databases">
        <authorList>
            <person name="Rising A."/>
            <person name="Reimegard J."/>
            <person name="Sonavane S."/>
            <person name="Akerstrom W."/>
            <person name="Nylinder S."/>
            <person name="Hedman E."/>
            <person name="Kallberg Y."/>
        </authorList>
    </citation>
    <scope>NUCLEOTIDE SEQUENCE [LARGE SCALE GENOMIC DNA]</scope>
</reference>
<dbReference type="Gene3D" id="3.60.10.10">
    <property type="entry name" value="Endonuclease/exonuclease/phosphatase"/>
    <property type="match status" value="1"/>
</dbReference>
<dbReference type="Proteomes" id="UP001497382">
    <property type="component" value="Unassembled WGS sequence"/>
</dbReference>